<dbReference type="GO" id="GO:0005737">
    <property type="term" value="C:cytoplasm"/>
    <property type="evidence" value="ECO:0007669"/>
    <property type="project" value="UniProtKB-SubCell"/>
</dbReference>
<dbReference type="PANTHER" id="PTHR12598:SF0">
    <property type="entry name" value="COPPER HOMEOSTASIS PROTEIN CUTC HOMOLOG"/>
    <property type="match status" value="1"/>
</dbReference>
<dbReference type="FunFam" id="3.20.20.380:FF:000001">
    <property type="entry name" value="Copper homeostasis protein CutC"/>
    <property type="match status" value="1"/>
</dbReference>
<evidence type="ECO:0000256" key="2">
    <source>
        <dbReference type="HAMAP-Rule" id="MF_00795"/>
    </source>
</evidence>
<comment type="subcellular location">
    <subcellularLocation>
        <location evidence="2">Cytoplasm</location>
    </subcellularLocation>
</comment>
<dbReference type="GO" id="GO:0005507">
    <property type="term" value="F:copper ion binding"/>
    <property type="evidence" value="ECO:0007669"/>
    <property type="project" value="TreeGrafter"/>
</dbReference>
<dbReference type="Proteomes" id="UP000662373">
    <property type="component" value="Unassembled WGS sequence"/>
</dbReference>
<dbReference type="InterPro" id="IPR005627">
    <property type="entry name" value="CutC-like"/>
</dbReference>
<dbReference type="InterPro" id="IPR036822">
    <property type="entry name" value="CutC-like_dom_sf"/>
</dbReference>
<dbReference type="Pfam" id="PF03932">
    <property type="entry name" value="CutC"/>
    <property type="match status" value="1"/>
</dbReference>
<accession>A0A934KVP5</accession>
<name>A0A934KVP5_9FLAO</name>
<gene>
    <name evidence="2" type="primary">cutC</name>
    <name evidence="3" type="ORF">JEM65_13770</name>
</gene>
<evidence type="ECO:0000313" key="4">
    <source>
        <dbReference type="Proteomes" id="UP000662373"/>
    </source>
</evidence>
<evidence type="ECO:0000256" key="1">
    <source>
        <dbReference type="ARBA" id="ARBA00007768"/>
    </source>
</evidence>
<dbReference type="PANTHER" id="PTHR12598">
    <property type="entry name" value="COPPER HOMEOSTASIS PROTEIN CUTC"/>
    <property type="match status" value="1"/>
</dbReference>
<protein>
    <recommendedName>
        <fullName evidence="2">PF03932 family protein CutC</fullName>
    </recommendedName>
</protein>
<dbReference type="Gene3D" id="3.20.20.380">
    <property type="entry name" value="Copper homeostasis (CutC) domain"/>
    <property type="match status" value="1"/>
</dbReference>
<dbReference type="HAMAP" id="MF_00795">
    <property type="entry name" value="CutC"/>
    <property type="match status" value="1"/>
</dbReference>
<keyword evidence="2" id="KW-0963">Cytoplasm</keyword>
<comment type="similarity">
    <text evidence="1 2">Belongs to the CutC family.</text>
</comment>
<dbReference type="RefSeq" id="WP_199600586.1">
    <property type="nucleotide sequence ID" value="NZ_JAEHJZ010000034.1"/>
</dbReference>
<comment type="caution">
    <text evidence="3">The sequence shown here is derived from an EMBL/GenBank/DDBJ whole genome shotgun (WGS) entry which is preliminary data.</text>
</comment>
<sequence>MQLEICASNYQSAINAQHAGAHRVELCSELAVGGITPSYGLIKQVMETLSIPVFVLIRPRSGNFTYSEQDFEIMKQDIQICKELGCHGVVSGVLNLDNTIDSERTKELVALAKPMAFTFHRAFDWTPNPFEALDTLIDLKVDRILTSGQSNSAEKGILILNQLQKMANDKLIILPGSGINRNNILIFKGAGFTEAHCSAVLLPQVQATAPIPMNTPKFLNDGQEMASSPEMITSMLQLIHD</sequence>
<keyword evidence="4" id="KW-1185">Reference proteome</keyword>
<proteinExistence type="inferred from homology"/>
<dbReference type="AlphaFoldDB" id="A0A934KVP5"/>
<organism evidence="3 4">
    <name type="scientific">Gelidibacter salicanalis</name>
    <dbReference type="NCBI Taxonomy" id="291193"/>
    <lineage>
        <taxon>Bacteria</taxon>
        <taxon>Pseudomonadati</taxon>
        <taxon>Bacteroidota</taxon>
        <taxon>Flavobacteriia</taxon>
        <taxon>Flavobacteriales</taxon>
        <taxon>Flavobacteriaceae</taxon>
        <taxon>Gelidibacter</taxon>
    </lineage>
</organism>
<dbReference type="EMBL" id="JAEHJZ010000034">
    <property type="protein sequence ID" value="MBJ7881703.1"/>
    <property type="molecule type" value="Genomic_DNA"/>
</dbReference>
<comment type="caution">
    <text evidence="2">Once thought to be involved in copper homeostasis, experiments in E.coli have shown this is not the case.</text>
</comment>
<evidence type="ECO:0000313" key="3">
    <source>
        <dbReference type="EMBL" id="MBJ7881703.1"/>
    </source>
</evidence>
<reference evidence="3 4" key="1">
    <citation type="submission" date="2020-09" db="EMBL/GenBank/DDBJ databases">
        <title>Draft genome of Gelidibacter salicanalis PAMC21136.</title>
        <authorList>
            <person name="Park H."/>
        </authorList>
    </citation>
    <scope>NUCLEOTIDE SEQUENCE [LARGE SCALE GENOMIC DNA]</scope>
    <source>
        <strain evidence="3 4">PAMC21136</strain>
    </source>
</reference>
<dbReference type="SUPFAM" id="SSF110395">
    <property type="entry name" value="CutC-like"/>
    <property type="match status" value="1"/>
</dbReference>